<dbReference type="SMR" id="A0A1H6EFZ3"/>
<dbReference type="GO" id="GO:0009306">
    <property type="term" value="P:protein secretion"/>
    <property type="evidence" value="ECO:0007669"/>
    <property type="project" value="InterPro"/>
</dbReference>
<dbReference type="Proteomes" id="UP000199690">
    <property type="component" value="Unassembled WGS sequence"/>
</dbReference>
<name>A0A1H6EFZ3_9PSEU</name>
<proteinExistence type="predicted"/>
<accession>A0A1I2FH52</accession>
<dbReference type="AlphaFoldDB" id="A0A1H6EFZ3"/>
<evidence type="ECO:0000313" key="2">
    <source>
        <dbReference type="EMBL" id="SFF04742.1"/>
    </source>
</evidence>
<dbReference type="InterPro" id="IPR022536">
    <property type="entry name" value="EspC"/>
</dbReference>
<sequence length="107" mass="11565">MTMGDGYVVSAEQIRAHAGRIEEIQARFDAVKSASSHIQQDDQAYGLLCGWIAGVLEGRHTRQDELIDFVAENLSLAAESLRATADDYESIDQEHADAIQSSGGGMP</sequence>
<organism evidence="1 4">
    <name type="scientific">Saccharopolyspora kobensis</name>
    <dbReference type="NCBI Taxonomy" id="146035"/>
    <lineage>
        <taxon>Bacteria</taxon>
        <taxon>Bacillati</taxon>
        <taxon>Actinomycetota</taxon>
        <taxon>Actinomycetes</taxon>
        <taxon>Pseudonocardiales</taxon>
        <taxon>Pseudonocardiaceae</taxon>
        <taxon>Saccharopolyspora</taxon>
    </lineage>
</organism>
<protein>
    <submittedName>
        <fullName evidence="1">Excreted virulence factor EspC, type VII ESX diderm</fullName>
    </submittedName>
</protein>
<dbReference type="EMBL" id="FNVB01000012">
    <property type="protein sequence ID" value="SEG96682.1"/>
    <property type="molecule type" value="Genomic_DNA"/>
</dbReference>
<accession>A0A1H6EFZ3</accession>
<reference evidence="3 4" key="2">
    <citation type="submission" date="2016-10" db="EMBL/GenBank/DDBJ databases">
        <authorList>
            <person name="Varghese N."/>
            <person name="Submissions S."/>
        </authorList>
    </citation>
    <scope>NUCLEOTIDE SEQUENCE [LARGE SCALE GENOMIC DNA]</scope>
    <source>
        <strain evidence="4">ATCC 20501</strain>
        <strain evidence="2 3">CGMCC 4.3529</strain>
    </source>
</reference>
<evidence type="ECO:0000313" key="1">
    <source>
        <dbReference type="EMBL" id="SEG96682.1"/>
    </source>
</evidence>
<gene>
    <name evidence="1" type="ORF">SAMN02982929_06520</name>
    <name evidence="2" type="ORF">SAMN05216506_11828</name>
</gene>
<evidence type="ECO:0000313" key="3">
    <source>
        <dbReference type="Proteomes" id="UP000199690"/>
    </source>
</evidence>
<evidence type="ECO:0000313" key="4">
    <source>
        <dbReference type="Proteomes" id="UP000236729"/>
    </source>
</evidence>
<keyword evidence="3" id="KW-1185">Reference proteome</keyword>
<dbReference type="Proteomes" id="UP000236729">
    <property type="component" value="Unassembled WGS sequence"/>
</dbReference>
<dbReference type="Pfam" id="PF10824">
    <property type="entry name" value="T7SS_ESX_EspC"/>
    <property type="match status" value="1"/>
</dbReference>
<reference evidence="1" key="1">
    <citation type="submission" date="2016-10" db="EMBL/GenBank/DDBJ databases">
        <authorList>
            <person name="de Groot N.N."/>
        </authorList>
    </citation>
    <scope>NUCLEOTIDE SEQUENCE [LARGE SCALE GENOMIC DNA]</scope>
    <source>
        <strain evidence="1">ATCC 20501</strain>
    </source>
</reference>
<dbReference type="EMBL" id="FOME01000018">
    <property type="protein sequence ID" value="SFF04742.1"/>
    <property type="molecule type" value="Genomic_DNA"/>
</dbReference>